<evidence type="ECO:0000313" key="3">
    <source>
        <dbReference type="EMBL" id="SFO53467.1"/>
    </source>
</evidence>
<feature type="compositionally biased region" description="Gly residues" evidence="1">
    <location>
        <begin position="303"/>
        <end position="331"/>
    </location>
</feature>
<evidence type="ECO:0000256" key="1">
    <source>
        <dbReference type="SAM" id="MobiDB-lite"/>
    </source>
</evidence>
<evidence type="ECO:0000313" key="4">
    <source>
        <dbReference type="Proteomes" id="UP000198806"/>
    </source>
</evidence>
<dbReference type="RefSeq" id="WP_242961034.1">
    <property type="nucleotide sequence ID" value="NZ_BAABFM010000008.1"/>
</dbReference>
<dbReference type="Gene3D" id="3.10.310.50">
    <property type="match status" value="1"/>
</dbReference>
<dbReference type="PANTHER" id="PTHR30373:SF2">
    <property type="entry name" value="UPF0603 PROTEIN YGCG"/>
    <property type="match status" value="1"/>
</dbReference>
<dbReference type="EMBL" id="FOWD01000037">
    <property type="protein sequence ID" value="SFO53467.1"/>
    <property type="molecule type" value="Genomic_DNA"/>
</dbReference>
<dbReference type="PANTHER" id="PTHR30373">
    <property type="entry name" value="UPF0603 PROTEIN YGCG"/>
    <property type="match status" value="1"/>
</dbReference>
<organism evidence="3 4">
    <name type="scientific">Anaerocolumna aminovalerica</name>
    <dbReference type="NCBI Taxonomy" id="1527"/>
    <lineage>
        <taxon>Bacteria</taxon>
        <taxon>Bacillati</taxon>
        <taxon>Bacillota</taxon>
        <taxon>Clostridia</taxon>
        <taxon>Lachnospirales</taxon>
        <taxon>Lachnospiraceae</taxon>
        <taxon>Anaerocolumna</taxon>
    </lineage>
</organism>
<evidence type="ECO:0000259" key="2">
    <source>
        <dbReference type="Pfam" id="PF04536"/>
    </source>
</evidence>
<accession>A0A1I5HYX1</accession>
<dbReference type="AlphaFoldDB" id="A0A1I5HYX1"/>
<sequence>MRINNKLIMMSLKHKVSSNTLDKSENQESYRKSNLMKRSFLFLLLFTLIAAFGNRTVLAASEDRKVFDYYGLFSEKEVNKLEELSKKYSEEGKVDIVVITTDDLSGRSRQEYLEDCYDEYGFGYEKEFGTAVLLLLNMDPGDRGIEIQGYGDAEHYIHNDRIEHILDDVFPLLKDEEYYKAMEAYMKQVVYYMNEEKGVNTSPVVGEKGSGNYYGEASVDGPSNYYEEKEENILNNVLAQLGISVVIGVIGVGIMAYHSSGRVTVTSRTYLDEQNSRVIASRDDYIRTTTTRVRKPSNDNNNRGGGGGIRSSGGGGVSSGGHSHSGGGRSF</sequence>
<name>A0A1I5HYX1_9FIRM</name>
<reference evidence="3 4" key="1">
    <citation type="submission" date="2016-10" db="EMBL/GenBank/DDBJ databases">
        <authorList>
            <person name="de Groot N.N."/>
        </authorList>
    </citation>
    <scope>NUCLEOTIDE SEQUENCE [LARGE SCALE GENOMIC DNA]</scope>
    <source>
        <strain evidence="3 4">DSM 1283</strain>
    </source>
</reference>
<dbReference type="Proteomes" id="UP000198806">
    <property type="component" value="Unassembled WGS sequence"/>
</dbReference>
<proteinExistence type="predicted"/>
<feature type="region of interest" description="Disordered" evidence="1">
    <location>
        <begin position="289"/>
        <end position="331"/>
    </location>
</feature>
<feature type="domain" description="TPM" evidence="2">
    <location>
        <begin position="66"/>
        <end position="190"/>
    </location>
</feature>
<dbReference type="Pfam" id="PF04536">
    <property type="entry name" value="TPM_phosphatase"/>
    <property type="match status" value="1"/>
</dbReference>
<dbReference type="InterPro" id="IPR007621">
    <property type="entry name" value="TPM_dom"/>
</dbReference>
<protein>
    <recommendedName>
        <fullName evidence="2">TPM domain-containing protein</fullName>
    </recommendedName>
</protein>
<gene>
    <name evidence="3" type="ORF">SAMN04489757_1374</name>
</gene>
<dbReference type="STRING" id="1527.SAMN04489757_1374"/>
<keyword evidence="4" id="KW-1185">Reference proteome</keyword>